<organism evidence="2 3">
    <name type="scientific">Alteromonas mediterranea</name>
    <dbReference type="NCBI Taxonomy" id="314275"/>
    <lineage>
        <taxon>Bacteria</taxon>
        <taxon>Pseudomonadati</taxon>
        <taxon>Pseudomonadota</taxon>
        <taxon>Gammaproteobacteria</taxon>
        <taxon>Alteromonadales</taxon>
        <taxon>Alteromonadaceae</taxon>
        <taxon>Alteromonas/Salinimonas group</taxon>
        <taxon>Alteromonas</taxon>
    </lineage>
</organism>
<keyword evidence="1" id="KW-1133">Transmembrane helix</keyword>
<feature type="transmembrane region" description="Helical" evidence="1">
    <location>
        <begin position="20"/>
        <end position="38"/>
    </location>
</feature>
<proteinExistence type="predicted"/>
<accession>A0AAC9JEK2</accession>
<dbReference type="RefSeq" id="WP_071960797.1">
    <property type="nucleotide sequence ID" value="NZ_CP018025.1"/>
</dbReference>
<dbReference type="AlphaFoldDB" id="A0AAC9JEK2"/>
<name>A0AAC9JEK2_9ALTE</name>
<keyword evidence="2" id="KW-0614">Plasmid</keyword>
<keyword evidence="1" id="KW-0472">Membrane</keyword>
<evidence type="ECO:0000313" key="2">
    <source>
        <dbReference type="EMBL" id="APD92184.1"/>
    </source>
</evidence>
<reference evidence="2 3" key="1">
    <citation type="submission" date="2016-11" db="EMBL/GenBank/DDBJ databases">
        <title>Networking in microbes: conjugative elements and plasmids in the genus Alteromonas.</title>
        <authorList>
            <person name="Lopez-Perez M."/>
            <person name="Ramon-Marco N."/>
            <person name="Rodriguez-Valera F."/>
        </authorList>
    </citation>
    <scope>NUCLEOTIDE SEQUENCE [LARGE SCALE GENOMIC DNA]</scope>
    <source>
        <strain evidence="2 3">CP48</strain>
        <plasmid evidence="3">pamcp48-600</plasmid>
    </source>
</reference>
<dbReference type="Proteomes" id="UP000182101">
    <property type="component" value="Plasmid pAMCP48-600"/>
</dbReference>
<protein>
    <submittedName>
        <fullName evidence="2">Uncharacterized protein</fullName>
    </submittedName>
</protein>
<keyword evidence="1" id="KW-0812">Transmembrane</keyword>
<gene>
    <name evidence="2" type="ORF">BM524_19895</name>
</gene>
<dbReference type="EMBL" id="CP018025">
    <property type="protein sequence ID" value="APD92184.1"/>
    <property type="molecule type" value="Genomic_DNA"/>
</dbReference>
<evidence type="ECO:0000256" key="1">
    <source>
        <dbReference type="SAM" id="Phobius"/>
    </source>
</evidence>
<geneLocation type="plasmid" evidence="3">
    <name>pamcp48-600</name>
</geneLocation>
<evidence type="ECO:0000313" key="3">
    <source>
        <dbReference type="Proteomes" id="UP000182101"/>
    </source>
</evidence>
<sequence length="209" mass="23912">MGLRSPYSSLQFVHDDLTGYLLMYSVDGALLGGLRYAYLCEKRKFSRVLNALSSIHGHGYGMALYTTGLSVLSKRNAMLSPDAGSVIDSASHIWTRLWEHPIIKKRPLPVAYQEDNYNLLSSKELHVSNPDIPERLLNKIVDGDPQRLREFIHQEELNPHPFNYGYHMLTDDAEYHLSIVNIEFSTVTLEDIFEFENLWGRHYIATAKA</sequence>